<dbReference type="InterPro" id="IPR002317">
    <property type="entry name" value="Ser-tRNA-ligase_type_1"/>
</dbReference>
<dbReference type="Gene3D" id="1.10.287.40">
    <property type="entry name" value="Serine-tRNA synthetase, tRNA binding domain"/>
    <property type="match status" value="1"/>
</dbReference>
<evidence type="ECO:0000256" key="2">
    <source>
        <dbReference type="ARBA" id="ARBA00005045"/>
    </source>
</evidence>
<keyword evidence="19" id="KW-1185">Reference proteome</keyword>
<dbReference type="SUPFAM" id="SSF46589">
    <property type="entry name" value="tRNA-binding arm"/>
    <property type="match status" value="1"/>
</dbReference>
<evidence type="ECO:0000259" key="17">
    <source>
        <dbReference type="PROSITE" id="PS50862"/>
    </source>
</evidence>
<evidence type="ECO:0000256" key="4">
    <source>
        <dbReference type="ARBA" id="ARBA00012840"/>
    </source>
</evidence>
<evidence type="ECO:0000313" key="19">
    <source>
        <dbReference type="Proteomes" id="UP000294752"/>
    </source>
</evidence>
<evidence type="ECO:0000256" key="1">
    <source>
        <dbReference type="ARBA" id="ARBA00004496"/>
    </source>
</evidence>
<feature type="binding site" evidence="15">
    <location>
        <position position="264"/>
    </location>
    <ligand>
        <name>L-serine</name>
        <dbReference type="ChEBI" id="CHEBI:33384"/>
    </ligand>
</feature>
<dbReference type="PANTHER" id="PTHR43697:SF1">
    <property type="entry name" value="SERINE--TRNA LIGASE"/>
    <property type="match status" value="1"/>
</dbReference>
<dbReference type="Proteomes" id="UP000294752">
    <property type="component" value="Unassembled WGS sequence"/>
</dbReference>
<dbReference type="GO" id="GO:0005524">
    <property type="term" value="F:ATP binding"/>
    <property type="evidence" value="ECO:0007669"/>
    <property type="project" value="UniProtKB-KW"/>
</dbReference>
<comment type="caution">
    <text evidence="18">The sequence shown here is derived from an EMBL/GenBank/DDBJ whole genome shotgun (WGS) entry which is preliminary data.</text>
</comment>
<feature type="binding site" evidence="16">
    <location>
        <begin position="264"/>
        <end position="266"/>
    </location>
    <ligand>
        <name>ATP</name>
        <dbReference type="ChEBI" id="CHEBI:30616"/>
    </ligand>
</feature>
<sequence length="423" mass="47664">MLQINYIRENRDAVIERLAVKNFKEVDLVDELIQLDESRRKIQNESDAIAAEANAAAKQIGDLMRQGKKEEAEAVKSQSSGYKERVKQLTDHLAEIEQALHDKLVQLPNLPHTSVPTGHAADDNEVVLQHGEIPSLHTEALPHWELLTKYNIVDLELGVKVTGAGFPVYKGKGARLQRALINFFLDEAAEAGYNEVQVPIFVNEASAFATGQLPDKEGQMYHVTGDDFYLIPTAEVPVTNLYRDVIVREEEFPIKHSAYTPCFRREAGSYGAHVRGLNRLHQFDKVETVQVVHPDKSYAVLEEMSLYIQQLLQKLELPYRVLRLCGGDMSFTSALTYDMEVFSAAQQRWLEVSSVSNFETYQSNRLKVRFKNSEGKMQLAHTLNGSALALPRIVASILENNQSDKGIRVPAVLVPYTGFEWID</sequence>
<dbReference type="InterPro" id="IPR006195">
    <property type="entry name" value="aa-tRNA-synth_II"/>
</dbReference>
<feature type="binding site" evidence="15">
    <location>
        <position position="384"/>
    </location>
    <ligand>
        <name>L-serine</name>
        <dbReference type="ChEBI" id="CHEBI:33384"/>
    </ligand>
</feature>
<evidence type="ECO:0000256" key="10">
    <source>
        <dbReference type="ARBA" id="ARBA00023146"/>
    </source>
</evidence>
<evidence type="ECO:0000256" key="14">
    <source>
        <dbReference type="NCBIfam" id="TIGR00414"/>
    </source>
</evidence>
<feature type="domain" description="Aminoacyl-transfer RNA synthetases class-II family profile" evidence="17">
    <location>
        <begin position="175"/>
        <end position="410"/>
    </location>
</feature>
<dbReference type="OrthoDB" id="9804647at2"/>
<dbReference type="SUPFAM" id="SSF55681">
    <property type="entry name" value="Class II aaRS and biotin synthetases"/>
    <property type="match status" value="1"/>
</dbReference>
<dbReference type="Pfam" id="PF00587">
    <property type="entry name" value="tRNA-synt_2b"/>
    <property type="match status" value="1"/>
</dbReference>
<dbReference type="PROSITE" id="PS50862">
    <property type="entry name" value="AA_TRNA_LIGASE_II"/>
    <property type="match status" value="1"/>
</dbReference>
<organism evidence="18 19">
    <name type="scientific">Sphingobacterium paludis</name>
    <dbReference type="NCBI Taxonomy" id="1476465"/>
    <lineage>
        <taxon>Bacteria</taxon>
        <taxon>Pseudomonadati</taxon>
        <taxon>Bacteroidota</taxon>
        <taxon>Sphingobacteriia</taxon>
        <taxon>Sphingobacteriales</taxon>
        <taxon>Sphingobacteriaceae</taxon>
        <taxon>Sphingobacterium</taxon>
    </lineage>
</organism>
<name>A0A4R7D509_9SPHI</name>
<dbReference type="PRINTS" id="PR00981">
    <property type="entry name" value="TRNASYNTHSER"/>
</dbReference>
<keyword evidence="5" id="KW-0963">Cytoplasm</keyword>
<dbReference type="InterPro" id="IPR015866">
    <property type="entry name" value="Ser-tRNA-synth_1_N"/>
</dbReference>
<accession>A0A4R7D509</accession>
<feature type="binding site" evidence="16">
    <location>
        <begin position="351"/>
        <end position="354"/>
    </location>
    <ligand>
        <name>ATP</name>
        <dbReference type="ChEBI" id="CHEBI:30616"/>
    </ligand>
</feature>
<dbReference type="InterPro" id="IPR045864">
    <property type="entry name" value="aa-tRNA-synth_II/BPL/LPL"/>
</dbReference>
<evidence type="ECO:0000256" key="6">
    <source>
        <dbReference type="ARBA" id="ARBA00022598"/>
    </source>
</evidence>
<dbReference type="EMBL" id="SNZV01000002">
    <property type="protein sequence ID" value="TDS16179.1"/>
    <property type="molecule type" value="Genomic_DNA"/>
</dbReference>
<evidence type="ECO:0000256" key="8">
    <source>
        <dbReference type="ARBA" id="ARBA00022840"/>
    </source>
</evidence>
<protein>
    <recommendedName>
        <fullName evidence="11 14">Serine--tRNA ligase</fullName>
        <ecNumber evidence="4 14">6.1.1.11</ecNumber>
    </recommendedName>
</protein>
<evidence type="ECO:0000256" key="7">
    <source>
        <dbReference type="ARBA" id="ARBA00022741"/>
    </source>
</evidence>
<feature type="binding site" evidence="15">
    <location>
        <position position="287"/>
    </location>
    <ligand>
        <name>L-serine</name>
        <dbReference type="ChEBI" id="CHEBI:33384"/>
    </ligand>
</feature>
<reference evidence="18 19" key="1">
    <citation type="submission" date="2019-03" db="EMBL/GenBank/DDBJ databases">
        <title>Genomic Encyclopedia of Type Strains, Phase III (KMG-III): the genomes of soil and plant-associated and newly described type strains.</title>
        <authorList>
            <person name="Whitman W."/>
        </authorList>
    </citation>
    <scope>NUCLEOTIDE SEQUENCE [LARGE SCALE GENOMIC DNA]</scope>
    <source>
        <strain evidence="18 19">CGMCC 1.12801</strain>
    </source>
</reference>
<dbReference type="AlphaFoldDB" id="A0A4R7D509"/>
<dbReference type="PANTHER" id="PTHR43697">
    <property type="entry name" value="SERYL-TRNA SYNTHETASE"/>
    <property type="match status" value="1"/>
</dbReference>
<feature type="binding site" evidence="15">
    <location>
        <position position="233"/>
    </location>
    <ligand>
        <name>L-serine</name>
        <dbReference type="ChEBI" id="CHEBI:33384"/>
    </ligand>
</feature>
<evidence type="ECO:0000256" key="15">
    <source>
        <dbReference type="PIRSR" id="PIRSR001529-1"/>
    </source>
</evidence>
<dbReference type="GO" id="GO:0005737">
    <property type="term" value="C:cytoplasm"/>
    <property type="evidence" value="ECO:0007669"/>
    <property type="project" value="UniProtKB-SubCell"/>
</dbReference>
<comment type="subcellular location">
    <subcellularLocation>
        <location evidence="1">Cytoplasm</location>
    </subcellularLocation>
</comment>
<dbReference type="Pfam" id="PF02403">
    <property type="entry name" value="Seryl_tRNA_N"/>
    <property type="match status" value="1"/>
</dbReference>
<dbReference type="Gene3D" id="3.30.930.10">
    <property type="entry name" value="Bira Bifunctional Protein, Domain 2"/>
    <property type="match status" value="1"/>
</dbReference>
<dbReference type="InterPro" id="IPR010978">
    <property type="entry name" value="tRNA-bd_arm"/>
</dbReference>
<dbReference type="InterPro" id="IPR042103">
    <property type="entry name" value="SerRS_1_N_sf"/>
</dbReference>
<proteinExistence type="inferred from homology"/>
<dbReference type="EC" id="6.1.1.11" evidence="4 14"/>
<evidence type="ECO:0000256" key="16">
    <source>
        <dbReference type="PIRSR" id="PIRSR001529-2"/>
    </source>
</evidence>
<keyword evidence="8 16" id="KW-0067">ATP-binding</keyword>
<keyword evidence="7" id="KW-0547">Nucleotide-binding</keyword>
<evidence type="ECO:0000256" key="13">
    <source>
        <dbReference type="ARBA" id="ARBA00048823"/>
    </source>
</evidence>
<comment type="pathway">
    <text evidence="2">Aminoacyl-tRNA biosynthesis; selenocysteinyl-tRNA(Sec) biosynthesis; L-seryl-tRNA(Sec) from L-serine and tRNA(Sec): step 1/1.</text>
</comment>
<keyword evidence="6" id="KW-0436">Ligase</keyword>
<comment type="catalytic activity">
    <reaction evidence="12">
        <text>tRNA(Sec) + L-serine + ATP = L-seryl-tRNA(Sec) + AMP + diphosphate + H(+)</text>
        <dbReference type="Rhea" id="RHEA:42580"/>
        <dbReference type="Rhea" id="RHEA-COMP:9742"/>
        <dbReference type="Rhea" id="RHEA-COMP:10128"/>
        <dbReference type="ChEBI" id="CHEBI:15378"/>
        <dbReference type="ChEBI" id="CHEBI:30616"/>
        <dbReference type="ChEBI" id="CHEBI:33019"/>
        <dbReference type="ChEBI" id="CHEBI:33384"/>
        <dbReference type="ChEBI" id="CHEBI:78442"/>
        <dbReference type="ChEBI" id="CHEBI:78533"/>
        <dbReference type="ChEBI" id="CHEBI:456215"/>
        <dbReference type="EC" id="6.1.1.11"/>
    </reaction>
</comment>
<dbReference type="InterPro" id="IPR002314">
    <property type="entry name" value="aa-tRNA-synt_IIb"/>
</dbReference>
<evidence type="ECO:0000256" key="12">
    <source>
        <dbReference type="ARBA" id="ARBA00047929"/>
    </source>
</evidence>
<evidence type="ECO:0000313" key="18">
    <source>
        <dbReference type="EMBL" id="TDS16179.1"/>
    </source>
</evidence>
<comment type="similarity">
    <text evidence="3">Belongs to the class-II aminoacyl-tRNA synthetase family. Type-1 seryl-tRNA synthetase subfamily.</text>
</comment>
<keyword evidence="10 18" id="KW-0030">Aminoacyl-tRNA synthetase</keyword>
<evidence type="ECO:0000256" key="11">
    <source>
        <dbReference type="ARBA" id="ARBA00039158"/>
    </source>
</evidence>
<evidence type="ECO:0000256" key="3">
    <source>
        <dbReference type="ARBA" id="ARBA00010728"/>
    </source>
</evidence>
<evidence type="ECO:0000256" key="5">
    <source>
        <dbReference type="ARBA" id="ARBA00022490"/>
    </source>
</evidence>
<dbReference type="RefSeq" id="WP_133639435.1">
    <property type="nucleotide sequence ID" value="NZ_SNZV01000002.1"/>
</dbReference>
<dbReference type="NCBIfam" id="TIGR00414">
    <property type="entry name" value="serS"/>
    <property type="match status" value="1"/>
</dbReference>
<comment type="catalytic activity">
    <reaction evidence="13">
        <text>tRNA(Ser) + L-serine + ATP = L-seryl-tRNA(Ser) + AMP + diphosphate + H(+)</text>
        <dbReference type="Rhea" id="RHEA:12292"/>
        <dbReference type="Rhea" id="RHEA-COMP:9669"/>
        <dbReference type="Rhea" id="RHEA-COMP:9703"/>
        <dbReference type="ChEBI" id="CHEBI:15378"/>
        <dbReference type="ChEBI" id="CHEBI:30616"/>
        <dbReference type="ChEBI" id="CHEBI:33019"/>
        <dbReference type="ChEBI" id="CHEBI:33384"/>
        <dbReference type="ChEBI" id="CHEBI:78442"/>
        <dbReference type="ChEBI" id="CHEBI:78533"/>
        <dbReference type="ChEBI" id="CHEBI:456215"/>
        <dbReference type="EC" id="6.1.1.11"/>
    </reaction>
</comment>
<keyword evidence="9" id="KW-0648">Protein biosynthesis</keyword>
<evidence type="ECO:0000256" key="9">
    <source>
        <dbReference type="ARBA" id="ARBA00022917"/>
    </source>
</evidence>
<gene>
    <name evidence="18" type="ORF">B0I21_102505</name>
</gene>
<dbReference type="PIRSF" id="PIRSF001529">
    <property type="entry name" value="Ser-tRNA-synth_IIa"/>
    <property type="match status" value="1"/>
</dbReference>
<dbReference type="GO" id="GO:0004828">
    <property type="term" value="F:serine-tRNA ligase activity"/>
    <property type="evidence" value="ECO:0007669"/>
    <property type="project" value="UniProtKB-UniRule"/>
</dbReference>
<dbReference type="GO" id="GO:0006434">
    <property type="term" value="P:seryl-tRNA aminoacylation"/>
    <property type="evidence" value="ECO:0007669"/>
    <property type="project" value="UniProtKB-UniRule"/>
</dbReference>